<evidence type="ECO:0000256" key="2">
    <source>
        <dbReference type="ARBA" id="ARBA00022898"/>
    </source>
</evidence>
<dbReference type="InterPro" id="IPR004839">
    <property type="entry name" value="Aminotransferase_I/II_large"/>
</dbReference>
<gene>
    <name evidence="8" type="ORF">GC722_04980</name>
</gene>
<evidence type="ECO:0000256" key="5">
    <source>
        <dbReference type="ARBA" id="ARBA00023163"/>
    </source>
</evidence>
<keyword evidence="5" id="KW-0804">Transcription</keyword>
<protein>
    <submittedName>
        <fullName evidence="8">Aminotransferase class I/II-fold pyridoxal phosphate-dependent enzyme</fullName>
    </submittedName>
</protein>
<dbReference type="InterPro" id="IPR015424">
    <property type="entry name" value="PyrdxlP-dep_Trfase"/>
</dbReference>
<dbReference type="Gene3D" id="1.10.10.10">
    <property type="entry name" value="Winged helix-like DNA-binding domain superfamily/Winged helix DNA-binding domain"/>
    <property type="match status" value="1"/>
</dbReference>
<accession>A0A6A9UR56</accession>
<dbReference type="Pfam" id="PF00155">
    <property type="entry name" value="Aminotran_1_2"/>
    <property type="match status" value="1"/>
</dbReference>
<reference evidence="8 9" key="1">
    <citation type="submission" date="2019-12" db="EMBL/GenBank/DDBJ databases">
        <title>Auraticoccus cholistani sp. nov., an actinomycete isolated from soil of Cholistan desert.</title>
        <authorList>
            <person name="Cheema M.T."/>
        </authorList>
    </citation>
    <scope>NUCLEOTIDE SEQUENCE [LARGE SCALE GENOMIC DNA]</scope>
    <source>
        <strain evidence="8 9">F435</strain>
    </source>
</reference>
<evidence type="ECO:0000259" key="7">
    <source>
        <dbReference type="PROSITE" id="PS50949"/>
    </source>
</evidence>
<dbReference type="AlphaFoldDB" id="A0A6A9UR56"/>
<comment type="caution">
    <text evidence="8">The sequence shown here is derived from an EMBL/GenBank/DDBJ whole genome shotgun (WGS) entry which is preliminary data.</text>
</comment>
<keyword evidence="9" id="KW-1185">Reference proteome</keyword>
<evidence type="ECO:0000313" key="9">
    <source>
        <dbReference type="Proteomes" id="UP000435304"/>
    </source>
</evidence>
<dbReference type="PRINTS" id="PR00035">
    <property type="entry name" value="HTHGNTR"/>
</dbReference>
<keyword evidence="8" id="KW-0808">Transferase</keyword>
<dbReference type="PANTHER" id="PTHR46577">
    <property type="entry name" value="HTH-TYPE TRANSCRIPTIONAL REGULATORY PROTEIN GABR"/>
    <property type="match status" value="1"/>
</dbReference>
<feature type="region of interest" description="Disordered" evidence="6">
    <location>
        <begin position="442"/>
        <end position="462"/>
    </location>
</feature>
<dbReference type="GO" id="GO:0008483">
    <property type="term" value="F:transaminase activity"/>
    <property type="evidence" value="ECO:0007669"/>
    <property type="project" value="UniProtKB-KW"/>
</dbReference>
<evidence type="ECO:0000313" key="8">
    <source>
        <dbReference type="EMBL" id="MVA75386.1"/>
    </source>
</evidence>
<dbReference type="Gene3D" id="3.40.640.10">
    <property type="entry name" value="Type I PLP-dependent aspartate aminotransferase-like (Major domain)"/>
    <property type="match status" value="1"/>
</dbReference>
<evidence type="ECO:0000256" key="6">
    <source>
        <dbReference type="SAM" id="MobiDB-lite"/>
    </source>
</evidence>
<proteinExistence type="inferred from homology"/>
<evidence type="ECO:0000256" key="4">
    <source>
        <dbReference type="ARBA" id="ARBA00023125"/>
    </source>
</evidence>
<dbReference type="GO" id="GO:0003700">
    <property type="term" value="F:DNA-binding transcription factor activity"/>
    <property type="evidence" value="ECO:0007669"/>
    <property type="project" value="InterPro"/>
</dbReference>
<dbReference type="SMART" id="SM00345">
    <property type="entry name" value="HTH_GNTR"/>
    <property type="match status" value="1"/>
</dbReference>
<dbReference type="Pfam" id="PF00392">
    <property type="entry name" value="GntR"/>
    <property type="match status" value="1"/>
</dbReference>
<keyword evidence="4" id="KW-0238">DNA-binding</keyword>
<dbReference type="GO" id="GO:0030170">
    <property type="term" value="F:pyridoxal phosphate binding"/>
    <property type="evidence" value="ECO:0007669"/>
    <property type="project" value="InterPro"/>
</dbReference>
<evidence type="ECO:0000256" key="3">
    <source>
        <dbReference type="ARBA" id="ARBA00023015"/>
    </source>
</evidence>
<dbReference type="SUPFAM" id="SSF46785">
    <property type="entry name" value="Winged helix' DNA-binding domain"/>
    <property type="match status" value="1"/>
</dbReference>
<keyword evidence="3" id="KW-0805">Transcription regulation</keyword>
<dbReference type="InterPro" id="IPR015421">
    <property type="entry name" value="PyrdxlP-dep_Trfase_major"/>
</dbReference>
<feature type="domain" description="HTH gntR-type" evidence="7">
    <location>
        <begin position="12"/>
        <end position="80"/>
    </location>
</feature>
<dbReference type="PROSITE" id="PS50949">
    <property type="entry name" value="HTH_GNTR"/>
    <property type="match status" value="1"/>
</dbReference>
<organism evidence="8 9">
    <name type="scientific">Auraticoccus cholistanensis</name>
    <dbReference type="NCBI Taxonomy" id="2656650"/>
    <lineage>
        <taxon>Bacteria</taxon>
        <taxon>Bacillati</taxon>
        <taxon>Actinomycetota</taxon>
        <taxon>Actinomycetes</taxon>
        <taxon>Propionibacteriales</taxon>
        <taxon>Propionibacteriaceae</taxon>
        <taxon>Auraticoccus</taxon>
    </lineage>
</organism>
<evidence type="ECO:0000256" key="1">
    <source>
        <dbReference type="ARBA" id="ARBA00005384"/>
    </source>
</evidence>
<keyword evidence="2" id="KW-0663">Pyridoxal phosphate</keyword>
<sequence length="462" mass="49287">MLPVHLDRTRGVPLGAQLSAAVRDLVAGGTLPRGQRLPSTRALARDLGVSRSVTEQAYEQLVAEGWLETRHGAGTYVAADPARVPEPGPRPRVASSRPLVRLDTGTPWIDPRQSAAWRRAWREVSTATPPRGYDDPAGLPELREALAAHLARTRGLQLDPEEVAVTAGTTDGLRLLLAALPPGPVLVEDPGYRAAAATARQLGRPVLDHPARTAPDDLSGVRAAYVTPAHQHPLGRVMPAAERVALLDAARRADALVVEDDYDSEFRYDVAPVPALASLDRERVAYLGTTSKSVAPALRLGWMVLPAELHDRVQRQRRLTHDAAGWPAQRALLSLLRDGYLDKVVRAARRVYAERSVRVAAALGPFGTPAGPLAGMYSSWLMPQADAVRARDAARDAGFEVNLLSAYCRSAELTGLVVGFGGVTDAELDAALAALVRGLEGRGPVSPGSAGRRPPAPAAPRR</sequence>
<comment type="similarity">
    <text evidence="1">In the C-terminal section; belongs to the class-I pyridoxal-phosphate-dependent aminotransferase family.</text>
</comment>
<dbReference type="EMBL" id="WPCU01000004">
    <property type="protein sequence ID" value="MVA75386.1"/>
    <property type="molecule type" value="Genomic_DNA"/>
</dbReference>
<dbReference type="CDD" id="cd07377">
    <property type="entry name" value="WHTH_GntR"/>
    <property type="match status" value="1"/>
</dbReference>
<dbReference type="InterPro" id="IPR000524">
    <property type="entry name" value="Tscrpt_reg_HTH_GntR"/>
</dbReference>
<name>A0A6A9UR56_9ACTN</name>
<dbReference type="GO" id="GO:0003677">
    <property type="term" value="F:DNA binding"/>
    <property type="evidence" value="ECO:0007669"/>
    <property type="project" value="UniProtKB-KW"/>
</dbReference>
<dbReference type="CDD" id="cd00609">
    <property type="entry name" value="AAT_like"/>
    <property type="match status" value="1"/>
</dbReference>
<dbReference type="InterPro" id="IPR051446">
    <property type="entry name" value="HTH_trans_reg/aminotransferase"/>
</dbReference>
<dbReference type="PANTHER" id="PTHR46577:SF1">
    <property type="entry name" value="HTH-TYPE TRANSCRIPTIONAL REGULATORY PROTEIN GABR"/>
    <property type="match status" value="1"/>
</dbReference>
<dbReference type="SUPFAM" id="SSF53383">
    <property type="entry name" value="PLP-dependent transferases"/>
    <property type="match status" value="1"/>
</dbReference>
<keyword evidence="8" id="KW-0032">Aminotransferase</keyword>
<dbReference type="InterPro" id="IPR036390">
    <property type="entry name" value="WH_DNA-bd_sf"/>
</dbReference>
<dbReference type="Proteomes" id="UP000435304">
    <property type="component" value="Unassembled WGS sequence"/>
</dbReference>
<dbReference type="InterPro" id="IPR036388">
    <property type="entry name" value="WH-like_DNA-bd_sf"/>
</dbReference>